<proteinExistence type="predicted"/>
<accession>Q160U3</accession>
<gene>
    <name evidence="2" type="ordered locus">RD1_4056</name>
</gene>
<dbReference type="KEGG" id="rde:RD1_4056"/>
<sequence>MLVDGPKYEWISAFIVCSFNCGISISQFIAPLA</sequence>
<feature type="transmembrane region" description="Helical" evidence="1">
    <location>
        <begin position="12"/>
        <end position="32"/>
    </location>
</feature>
<organism evidence="2 3">
    <name type="scientific">Roseobacter denitrificans (strain ATCC 33942 / OCh 114)</name>
    <name type="common">Erythrobacter sp. (strain OCh 114)</name>
    <name type="synonym">Roseobacter denitrificans</name>
    <dbReference type="NCBI Taxonomy" id="375451"/>
    <lineage>
        <taxon>Bacteria</taxon>
        <taxon>Pseudomonadati</taxon>
        <taxon>Pseudomonadota</taxon>
        <taxon>Alphaproteobacteria</taxon>
        <taxon>Rhodobacterales</taxon>
        <taxon>Roseobacteraceae</taxon>
        <taxon>Roseobacter</taxon>
    </lineage>
</organism>
<dbReference type="AlphaFoldDB" id="Q160U3"/>
<evidence type="ECO:0000256" key="1">
    <source>
        <dbReference type="SAM" id="Phobius"/>
    </source>
</evidence>
<keyword evidence="1" id="KW-1133">Transmembrane helix</keyword>
<protein>
    <submittedName>
        <fullName evidence="2">Uncharacterized protein</fullName>
    </submittedName>
</protein>
<reference evidence="2 3" key="1">
    <citation type="journal article" date="2007" name="J. Bacteriol.">
        <title>The complete genome sequence of Roseobacter denitrificans reveals a mixotrophic rather than photosynthetic metabolism.</title>
        <authorList>
            <person name="Swingley W.D."/>
            <person name="Sadekar S."/>
            <person name="Mastrian S.D."/>
            <person name="Matthies H.J."/>
            <person name="Hao J."/>
            <person name="Ramos H."/>
            <person name="Acharya C.R."/>
            <person name="Conrad A.L."/>
            <person name="Taylor H.L."/>
            <person name="Dejesa L.C."/>
            <person name="Shah M.K."/>
            <person name="O'huallachain M.E."/>
            <person name="Lince M.T."/>
            <person name="Blankenship R.E."/>
            <person name="Beatty J.T."/>
            <person name="Touchman J.W."/>
        </authorList>
    </citation>
    <scope>NUCLEOTIDE SEQUENCE [LARGE SCALE GENOMIC DNA]</scope>
    <source>
        <strain evidence="3">ATCC 33942 / OCh 114</strain>
    </source>
</reference>
<dbReference type="Proteomes" id="UP000007029">
    <property type="component" value="Chromosome"/>
</dbReference>
<dbReference type="EMBL" id="CP000362">
    <property type="protein sequence ID" value="ABG33500.1"/>
    <property type="molecule type" value="Genomic_DNA"/>
</dbReference>
<dbReference type="HOGENOM" id="CLU_3383568_0_0_5"/>
<dbReference type="STRING" id="375451.RD1_4056"/>
<keyword evidence="1" id="KW-0472">Membrane</keyword>
<keyword evidence="3" id="KW-1185">Reference proteome</keyword>
<evidence type="ECO:0000313" key="2">
    <source>
        <dbReference type="EMBL" id="ABG33500.1"/>
    </source>
</evidence>
<name>Q160U3_ROSDO</name>
<keyword evidence="1" id="KW-0812">Transmembrane</keyword>
<evidence type="ECO:0000313" key="3">
    <source>
        <dbReference type="Proteomes" id="UP000007029"/>
    </source>
</evidence>